<organism evidence="8 9">
    <name type="scientific">Aquimixticola soesokkakensis</name>
    <dbReference type="NCBI Taxonomy" id="1519096"/>
    <lineage>
        <taxon>Bacteria</taxon>
        <taxon>Pseudomonadati</taxon>
        <taxon>Pseudomonadota</taxon>
        <taxon>Alphaproteobacteria</taxon>
        <taxon>Rhodobacterales</taxon>
        <taxon>Paracoccaceae</taxon>
        <taxon>Aquimixticola</taxon>
    </lineage>
</organism>
<feature type="transmembrane region" description="Helical" evidence="6">
    <location>
        <begin position="170"/>
        <end position="189"/>
    </location>
</feature>
<dbReference type="InterPro" id="IPR010920">
    <property type="entry name" value="LSM_dom_sf"/>
</dbReference>
<dbReference type="GO" id="GO:0016020">
    <property type="term" value="C:membrane"/>
    <property type="evidence" value="ECO:0007669"/>
    <property type="project" value="UniProtKB-SubCell"/>
</dbReference>
<keyword evidence="3 6" id="KW-1133">Transmembrane helix</keyword>
<reference evidence="8 9" key="1">
    <citation type="submission" date="2017-03" db="EMBL/GenBank/DDBJ databases">
        <authorList>
            <person name="Afonso C.L."/>
            <person name="Miller P.J."/>
            <person name="Scott M.A."/>
            <person name="Spackman E."/>
            <person name="Goraichik I."/>
            <person name="Dimitrov K.M."/>
            <person name="Suarez D.L."/>
            <person name="Swayne D.E."/>
        </authorList>
    </citation>
    <scope>NUCLEOTIDE SEQUENCE [LARGE SCALE GENOMIC DNA]</scope>
    <source>
        <strain evidence="8 9">CECT 8620</strain>
    </source>
</reference>
<dbReference type="RefSeq" id="WP_143267529.1">
    <property type="nucleotide sequence ID" value="NZ_FWFS01000010.1"/>
</dbReference>
<dbReference type="PANTHER" id="PTHR30566:SF25">
    <property type="entry name" value="INNER MEMBRANE PROTEIN"/>
    <property type="match status" value="1"/>
</dbReference>
<name>A0A1Y5TCG9_9RHOB</name>
<accession>A0A1Y5TCG9</accession>
<evidence type="ECO:0000256" key="6">
    <source>
        <dbReference type="SAM" id="Phobius"/>
    </source>
</evidence>
<feature type="transmembrane region" description="Helical" evidence="6">
    <location>
        <begin position="143"/>
        <end position="164"/>
    </location>
</feature>
<protein>
    <submittedName>
        <fullName evidence="8">Miniconductance mechanosensitive channel MscM</fullName>
    </submittedName>
</protein>
<dbReference type="Gene3D" id="2.30.30.60">
    <property type="match status" value="1"/>
</dbReference>
<keyword evidence="2 6" id="KW-0812">Transmembrane</keyword>
<evidence type="ECO:0000313" key="9">
    <source>
        <dbReference type="Proteomes" id="UP000193862"/>
    </source>
</evidence>
<evidence type="ECO:0000313" key="8">
    <source>
        <dbReference type="EMBL" id="SLN60571.1"/>
    </source>
</evidence>
<dbReference type="Gene3D" id="1.10.287.1260">
    <property type="match status" value="1"/>
</dbReference>
<dbReference type="InterPro" id="IPR006685">
    <property type="entry name" value="MscS_channel_2nd"/>
</dbReference>
<feature type="domain" description="Mechanosensitive ion channel MscS" evidence="7">
    <location>
        <begin position="192"/>
        <end position="258"/>
    </location>
</feature>
<dbReference type="SUPFAM" id="SSF50182">
    <property type="entry name" value="Sm-like ribonucleoproteins"/>
    <property type="match status" value="1"/>
</dbReference>
<gene>
    <name evidence="8" type="primary">mscM</name>
    <name evidence="8" type="ORF">AQS8620_02735</name>
</gene>
<dbReference type="InterPro" id="IPR023408">
    <property type="entry name" value="MscS_beta-dom_sf"/>
</dbReference>
<dbReference type="OrthoDB" id="9792218at2"/>
<evidence type="ECO:0000256" key="4">
    <source>
        <dbReference type="ARBA" id="ARBA00023136"/>
    </source>
</evidence>
<dbReference type="EMBL" id="FWFS01000010">
    <property type="protein sequence ID" value="SLN60571.1"/>
    <property type="molecule type" value="Genomic_DNA"/>
</dbReference>
<comment type="subcellular location">
    <subcellularLocation>
        <location evidence="1">Membrane</location>
    </subcellularLocation>
</comment>
<dbReference type="AlphaFoldDB" id="A0A1Y5TCG9"/>
<dbReference type="PANTHER" id="PTHR30566">
    <property type="entry name" value="YNAI-RELATED MECHANOSENSITIVE ION CHANNEL"/>
    <property type="match status" value="1"/>
</dbReference>
<evidence type="ECO:0000256" key="5">
    <source>
        <dbReference type="SAM" id="MobiDB-lite"/>
    </source>
</evidence>
<sequence>MTVEAMLDRVFVFLNRINNSFIDLAIVAGAIVLGLLLNWALRALIRRIFADRSHVVRELVRRAAMPMRMVAVLVALLIILPAVSLPTVWVNGIQRGMGIVLLLVIGWTLILLVNHFTTRAVDRYKTDDEENLTARKTITQLRVLRQTSFVVIVMLTGSSILLTFPAVRDFGSALFASAGVAGLVIGIAARPVLSNIFAGVQIALTQPIRIDDVVIVEGEWGWIEEITATYVVIRIWDWRRLVVPLTYFIENPFQNWTRDSTNVIGAVMWRVDYTAPIDAIRARLIDIVKDSPYWDGQVVNLQVTEVGDYVVELRGLMSARTSPRLWELRCEVREKLLTWLQNEHPHALPRARNSFEFRGETPAQEGRSLSAGARGDGRAENGPFDMTPPHQKDGQGDR</sequence>
<proteinExistence type="predicted"/>
<feature type="transmembrane region" description="Helical" evidence="6">
    <location>
        <begin position="96"/>
        <end position="116"/>
    </location>
</feature>
<feature type="transmembrane region" description="Helical" evidence="6">
    <location>
        <begin position="20"/>
        <end position="45"/>
    </location>
</feature>
<keyword evidence="9" id="KW-1185">Reference proteome</keyword>
<evidence type="ECO:0000256" key="2">
    <source>
        <dbReference type="ARBA" id="ARBA00022692"/>
    </source>
</evidence>
<evidence type="ECO:0000259" key="7">
    <source>
        <dbReference type="Pfam" id="PF00924"/>
    </source>
</evidence>
<dbReference type="Proteomes" id="UP000193862">
    <property type="component" value="Unassembled WGS sequence"/>
</dbReference>
<keyword evidence="4 6" id="KW-0472">Membrane</keyword>
<evidence type="ECO:0000256" key="1">
    <source>
        <dbReference type="ARBA" id="ARBA00004370"/>
    </source>
</evidence>
<feature type="transmembrane region" description="Helical" evidence="6">
    <location>
        <begin position="66"/>
        <end position="90"/>
    </location>
</feature>
<feature type="region of interest" description="Disordered" evidence="5">
    <location>
        <begin position="352"/>
        <end position="398"/>
    </location>
</feature>
<dbReference type="GO" id="GO:0008381">
    <property type="term" value="F:mechanosensitive monoatomic ion channel activity"/>
    <property type="evidence" value="ECO:0007669"/>
    <property type="project" value="UniProtKB-ARBA"/>
</dbReference>
<evidence type="ECO:0000256" key="3">
    <source>
        <dbReference type="ARBA" id="ARBA00022989"/>
    </source>
</evidence>
<dbReference type="Pfam" id="PF00924">
    <property type="entry name" value="MS_channel_2nd"/>
    <property type="match status" value="1"/>
</dbReference>